<gene>
    <name evidence="2" type="ORF">N44_04620</name>
</gene>
<evidence type="ECO:0000313" key="2">
    <source>
        <dbReference type="EMBL" id="GAL95764.1"/>
    </source>
</evidence>
<organism evidence="2 3">
    <name type="scientific">Microcystis aeruginosa NIES-44</name>
    <dbReference type="NCBI Taxonomy" id="449439"/>
    <lineage>
        <taxon>Bacteria</taxon>
        <taxon>Bacillati</taxon>
        <taxon>Cyanobacteriota</taxon>
        <taxon>Cyanophyceae</taxon>
        <taxon>Oscillatoriophycideae</taxon>
        <taxon>Chroococcales</taxon>
        <taxon>Microcystaceae</taxon>
        <taxon>Microcystis</taxon>
    </lineage>
</organism>
<dbReference type="InterPro" id="IPR002938">
    <property type="entry name" value="FAD-bd"/>
</dbReference>
<dbReference type="PANTHER" id="PTHR42685:SF22">
    <property type="entry name" value="CONDITIONED MEDIUM FACTOR RECEPTOR 1"/>
    <property type="match status" value="1"/>
</dbReference>
<dbReference type="PANTHER" id="PTHR42685">
    <property type="entry name" value="GERANYLGERANYL DIPHOSPHATE REDUCTASE"/>
    <property type="match status" value="1"/>
</dbReference>
<evidence type="ECO:0000313" key="3">
    <source>
        <dbReference type="Proteomes" id="UP000030321"/>
    </source>
</evidence>
<proteinExistence type="predicted"/>
<dbReference type="EMBL" id="BBPA01000075">
    <property type="protein sequence ID" value="GAL95764.1"/>
    <property type="molecule type" value="Genomic_DNA"/>
</dbReference>
<dbReference type="Proteomes" id="UP000030321">
    <property type="component" value="Unassembled WGS sequence"/>
</dbReference>
<dbReference type="GO" id="GO:0071949">
    <property type="term" value="F:FAD binding"/>
    <property type="evidence" value="ECO:0007669"/>
    <property type="project" value="InterPro"/>
</dbReference>
<dbReference type="InterPro" id="IPR050407">
    <property type="entry name" value="Geranylgeranyl_reductase"/>
</dbReference>
<protein>
    <recommendedName>
        <fullName evidence="1">FAD-binding domain-containing protein</fullName>
    </recommendedName>
</protein>
<evidence type="ECO:0000259" key="1">
    <source>
        <dbReference type="Pfam" id="PF01494"/>
    </source>
</evidence>
<dbReference type="Gene3D" id="3.50.50.60">
    <property type="entry name" value="FAD/NAD(P)-binding domain"/>
    <property type="match status" value="1"/>
</dbReference>
<comment type="caution">
    <text evidence="2">The sequence shown here is derived from an EMBL/GenBank/DDBJ whole genome shotgun (WGS) entry which is preliminary data.</text>
</comment>
<sequence>MDYDVVIIGGGPAGGHCGRLLSEKGYRVLLVEQHSSWQDNNFSSAASPLEILEQFNLPETVVARFWKNIEIVSTSIHRSWSSPQPLGVVFDFAKLREFLAAEVLRWGGEVRLGCRYLKYQQMENKLTVFLKSKGEKIETVTTRLLVDATGYARAVMYKHRREKPDFLKAVGIEYLIAVPELDYQKYQDNLVFFLGHKWSPKGYGWIFPMDNQQLKIGAAWLEGEHPYISEVKPLKSYITQIMQTYMNLSKYDIIDSHGSILEYSLNLQDIYYQEPNIIAIGDAVSTVNFLGGEGIRHGMKGAEIAGEYMEEYLQGKLRSFAAYQQRMQEYFQPKWNLSDRLSRQVYLEYSDARIDQGVSYLKYLSTQDIIDILFYYKFEKYTKGLGGFLLGKLRQWWRKIFPSQKPG</sequence>
<dbReference type="SUPFAM" id="SSF51905">
    <property type="entry name" value="FAD/NAD(P)-binding domain"/>
    <property type="match status" value="1"/>
</dbReference>
<dbReference type="RefSeq" id="WP_045362677.1">
    <property type="nucleotide sequence ID" value="NZ_BBPA01000075.1"/>
</dbReference>
<dbReference type="Pfam" id="PF01494">
    <property type="entry name" value="FAD_binding_3"/>
    <property type="match status" value="1"/>
</dbReference>
<dbReference type="InterPro" id="IPR036188">
    <property type="entry name" value="FAD/NAD-bd_sf"/>
</dbReference>
<dbReference type="AlphaFoldDB" id="A0A0A1W1N6"/>
<name>A0A0A1W1N6_MICAE</name>
<reference evidence="3" key="1">
    <citation type="journal article" date="2015" name="Genome">
        <title>Whole Genome Sequence of the Non-Microcystin-Producing Microcystis aeruginosa Strain NIES-44.</title>
        <authorList>
            <person name="Okano K."/>
            <person name="Miyata N."/>
            <person name="Ozaki Y."/>
        </authorList>
    </citation>
    <scope>NUCLEOTIDE SEQUENCE [LARGE SCALE GENOMIC DNA]</scope>
    <source>
        <strain evidence="3">NIES-44</strain>
    </source>
</reference>
<accession>A0A0A1W1N6</accession>
<feature type="domain" description="FAD-binding" evidence="1">
    <location>
        <begin position="2"/>
        <end position="316"/>
    </location>
</feature>